<name>A0A077EDQ1_9FLAO</name>
<dbReference type="InterPro" id="IPR032710">
    <property type="entry name" value="NTF2-like_dom_sf"/>
</dbReference>
<reference evidence="2 3" key="1">
    <citation type="journal article" date="2013" name="Lancet">
        <title>First case of E anophelis outbreak in an intensive-care unit.</title>
        <authorList>
            <person name="Teo J."/>
            <person name="Tan S.Y."/>
            <person name="Tay M."/>
            <person name="Ding Y."/>
            <person name="Kjelleberg S."/>
            <person name="Givskov M."/>
            <person name="Lin R.T."/>
            <person name="Yang L."/>
        </authorList>
    </citation>
    <scope>NUCLEOTIDE SEQUENCE [LARGE SCALE GENOMIC DNA]</scope>
    <source>
        <strain evidence="2 3">NUHP1</strain>
    </source>
</reference>
<dbReference type="Pfam" id="PF12680">
    <property type="entry name" value="SnoaL_2"/>
    <property type="match status" value="1"/>
</dbReference>
<dbReference type="KEGG" id="eao:BD94_0968"/>
<protein>
    <recommendedName>
        <fullName evidence="1">SnoaL-like domain-containing protein</fullName>
    </recommendedName>
</protein>
<organism evidence="2 3">
    <name type="scientific">Elizabethkingia anophelis NUHP1</name>
    <dbReference type="NCBI Taxonomy" id="1338011"/>
    <lineage>
        <taxon>Bacteria</taxon>
        <taxon>Pseudomonadati</taxon>
        <taxon>Bacteroidota</taxon>
        <taxon>Flavobacteriia</taxon>
        <taxon>Flavobacteriales</taxon>
        <taxon>Weeksellaceae</taxon>
        <taxon>Elizabethkingia</taxon>
    </lineage>
</organism>
<proteinExistence type="predicted"/>
<evidence type="ECO:0000313" key="2">
    <source>
        <dbReference type="EMBL" id="AIL44743.1"/>
    </source>
</evidence>
<dbReference type="SUPFAM" id="SSF54427">
    <property type="entry name" value="NTF2-like"/>
    <property type="match status" value="1"/>
</dbReference>
<dbReference type="AlphaFoldDB" id="A0A077EDQ1"/>
<dbReference type="GeneID" id="56685908"/>
<accession>A0A077EDQ1</accession>
<dbReference type="RefSeq" id="WP_009090373.1">
    <property type="nucleotide sequence ID" value="NZ_CP007547.1"/>
</dbReference>
<dbReference type="STRING" id="1338011.BD94_0968"/>
<dbReference type="InterPro" id="IPR037401">
    <property type="entry name" value="SnoaL-like"/>
</dbReference>
<evidence type="ECO:0000259" key="1">
    <source>
        <dbReference type="Pfam" id="PF12680"/>
    </source>
</evidence>
<dbReference type="EMBL" id="CP007547">
    <property type="protein sequence ID" value="AIL44743.1"/>
    <property type="molecule type" value="Genomic_DNA"/>
</dbReference>
<feature type="domain" description="SnoaL-like" evidence="1">
    <location>
        <begin position="8"/>
        <end position="120"/>
    </location>
</feature>
<gene>
    <name evidence="2" type="ORF">BD94_0968</name>
</gene>
<sequence>MSRKEHIIRSYINAYNQFDIPGMVANLHDNIVFKNIQDGETNLLLQGKKEFRQQAELTKTYFKERQQNITSVKHSEDHTEIEIDYYAVLATDMPNGLKKGNELRLTGKSIFKFSDDRIIELTDIS</sequence>
<dbReference type="eggNOG" id="COG3631">
    <property type="taxonomic scope" value="Bacteria"/>
</dbReference>
<evidence type="ECO:0000313" key="3">
    <source>
        <dbReference type="Proteomes" id="UP000028933"/>
    </source>
</evidence>
<dbReference type="Gene3D" id="3.10.450.50">
    <property type="match status" value="1"/>
</dbReference>
<dbReference type="Proteomes" id="UP000028933">
    <property type="component" value="Chromosome"/>
</dbReference>
<dbReference type="HOGENOM" id="CLU_161197_0_0_10"/>